<keyword evidence="4" id="KW-1185">Reference proteome</keyword>
<evidence type="ECO:0000256" key="1">
    <source>
        <dbReference type="ARBA" id="ARBA00022994"/>
    </source>
</evidence>
<accession>A0AAP2RF30</accession>
<feature type="region of interest" description="Disordered" evidence="2">
    <location>
        <begin position="147"/>
        <end position="166"/>
    </location>
</feature>
<dbReference type="GO" id="GO:0015948">
    <property type="term" value="P:methanogenesis"/>
    <property type="evidence" value="ECO:0007669"/>
    <property type="project" value="UniProtKB-KW"/>
</dbReference>
<dbReference type="EMBL" id="PGCK01000014">
    <property type="protein sequence ID" value="MCD1296199.1"/>
    <property type="molecule type" value="Genomic_DNA"/>
</dbReference>
<evidence type="ECO:0000313" key="3">
    <source>
        <dbReference type="EMBL" id="MCD1296199.1"/>
    </source>
</evidence>
<sequence length="166" mass="18619">MIAPVTGKRKPQLEVFPDRLLNPDTAQKLLNELNKISGITRIVVYGPSLPKDNPEDLLQGKFNVREPTYLDIKGEKVELTVQVGRFWIELEDAGVKEQVREACEKALPFPFTINEGLFIRTQKTITDYVRKGGKVDDISIGMFDPKAKRQNSSCCGAPKSSNNEDI</sequence>
<comment type="caution">
    <text evidence="3">The sequence shown here is derived from an EMBL/GenBank/DDBJ whole genome shotgun (WGS) entry which is preliminary data.</text>
</comment>
<dbReference type="NCBIfam" id="TIGR03260">
    <property type="entry name" value="met_CoM_red_D"/>
    <property type="match status" value="1"/>
</dbReference>
<gene>
    <name evidence="3" type="primary">mcrD</name>
    <name evidence="3" type="ORF">CUJ83_14445</name>
</gene>
<dbReference type="Pfam" id="PF02505">
    <property type="entry name" value="MCR_D"/>
    <property type="match status" value="1"/>
</dbReference>
<keyword evidence="1" id="KW-0484">Methanogenesis</keyword>
<dbReference type="RefSeq" id="WP_369424439.1">
    <property type="nucleotide sequence ID" value="NZ_PGCK01000014.1"/>
</dbReference>
<organism evidence="3 4">
    <name type="scientific">Methanooceanicella nereidis</name>
    <dbReference type="NCBI Taxonomy" id="2052831"/>
    <lineage>
        <taxon>Archaea</taxon>
        <taxon>Methanobacteriati</taxon>
        <taxon>Methanobacteriota</taxon>
        <taxon>Stenosarchaea group</taxon>
        <taxon>Methanomicrobia</taxon>
        <taxon>Methanocellales</taxon>
        <taxon>Methanocellaceae</taxon>
        <taxon>Methanooceanicella</taxon>
    </lineage>
</organism>
<evidence type="ECO:0000256" key="2">
    <source>
        <dbReference type="SAM" id="MobiDB-lite"/>
    </source>
</evidence>
<dbReference type="InterPro" id="IPR003901">
    <property type="entry name" value="Me_CoM_Rdtase_D"/>
</dbReference>
<name>A0AAP2RF30_9EURY</name>
<reference evidence="3 4" key="1">
    <citation type="submission" date="2017-11" db="EMBL/GenBank/DDBJ databases">
        <title>Isolation and Characterization of Family Methanocellaceae Species from Potential Methane Hydrate Area Offshore Southwestern Taiwan.</title>
        <authorList>
            <person name="Zhang W.-L."/>
            <person name="Chen W.-C."/>
            <person name="Lai M.-C."/>
            <person name="Chen S.-C."/>
        </authorList>
    </citation>
    <scope>NUCLEOTIDE SEQUENCE [LARGE SCALE GENOMIC DNA]</scope>
    <source>
        <strain evidence="3 4">CWC-04</strain>
    </source>
</reference>
<dbReference type="Proteomes" id="UP001320159">
    <property type="component" value="Unassembled WGS sequence"/>
</dbReference>
<dbReference type="PIRSF" id="PIRSF005636">
    <property type="entry name" value="McrD"/>
    <property type="match status" value="1"/>
</dbReference>
<evidence type="ECO:0000313" key="4">
    <source>
        <dbReference type="Proteomes" id="UP001320159"/>
    </source>
</evidence>
<protein>
    <submittedName>
        <fullName evidence="3">Methyl-coenzyme M reductase operon protein D</fullName>
    </submittedName>
</protein>
<feature type="compositionally biased region" description="Polar residues" evidence="2">
    <location>
        <begin position="150"/>
        <end position="166"/>
    </location>
</feature>
<proteinExistence type="predicted"/>
<dbReference type="AlphaFoldDB" id="A0AAP2RF30"/>